<accession>A0A074YYG5</accession>
<organism evidence="2 3">
    <name type="scientific">Opisthorchis viverrini</name>
    <name type="common">Southeast Asian liver fluke</name>
    <dbReference type="NCBI Taxonomy" id="6198"/>
    <lineage>
        <taxon>Eukaryota</taxon>
        <taxon>Metazoa</taxon>
        <taxon>Spiralia</taxon>
        <taxon>Lophotrochozoa</taxon>
        <taxon>Platyhelminthes</taxon>
        <taxon>Trematoda</taxon>
        <taxon>Digenea</taxon>
        <taxon>Opisthorchiida</taxon>
        <taxon>Opisthorchiata</taxon>
        <taxon>Opisthorchiidae</taxon>
        <taxon>Opisthorchis</taxon>
    </lineage>
</organism>
<keyword evidence="3" id="KW-1185">Reference proteome</keyword>
<dbReference type="CTD" id="20325651"/>
<dbReference type="PANTHER" id="PTHR43920">
    <property type="entry name" value="CHLORIDE INTRACELLULAR CHANNEL, ISOFORM A"/>
    <property type="match status" value="1"/>
</dbReference>
<dbReference type="EMBL" id="KL597129">
    <property type="protein sequence ID" value="KER19841.1"/>
    <property type="molecule type" value="Genomic_DNA"/>
</dbReference>
<dbReference type="Pfam" id="PF13410">
    <property type="entry name" value="GST_C_2"/>
    <property type="match status" value="1"/>
</dbReference>
<protein>
    <recommendedName>
        <fullName evidence="4">Chloride intracellular channel exc-4</fullName>
    </recommendedName>
</protein>
<dbReference type="SUPFAM" id="SSF47616">
    <property type="entry name" value="GST C-terminal domain-like"/>
    <property type="match status" value="1"/>
</dbReference>
<dbReference type="Gene3D" id="3.40.30.10">
    <property type="entry name" value="Glutaredoxin"/>
    <property type="match status" value="1"/>
</dbReference>
<dbReference type="RefSeq" id="XP_009176414.1">
    <property type="nucleotide sequence ID" value="XM_009178150.1"/>
</dbReference>
<dbReference type="OrthoDB" id="1935530at2759"/>
<dbReference type="InterPro" id="IPR036282">
    <property type="entry name" value="Glutathione-S-Trfase_C_sf"/>
</dbReference>
<evidence type="ECO:0000313" key="2">
    <source>
        <dbReference type="EMBL" id="KER19841.1"/>
    </source>
</evidence>
<sequence length="395" mass="44919">MLVVFLDRKAAFDSVDRQKLRWCLIFKGVPSKFISFMTALYANSRGFVRQGCPLSSFLFNFVIHVLLEISLPDSETSEVEMLSLYYPMDASTETGQPINELSLPLVELFVKAAPSNPSEIAPGLLDHQWLMVLRVLEDKHLIRLRVTPISIKNPPESYIKLNVARCIPIAWIESGLLEGENAAGSVINSSGSLETLMVKVGLSYLDPKLKLDDIKEAESVFEDLYKNLMHYVRNNVSSRLLSSLTKLNQYMASKPGPYLLGPELSYADCQLMPKLQHVRVAGHAYKEFEIPRDLTHLWKYIATMYKCEYFRNSCPSDRDMLMQYAERDPLSKDFHPGLLGPGFSDAIPEDVQFGHQQQQSLQTEHKEYEEHPENTTPQFEAQHSQENGDVEVDEP</sequence>
<evidence type="ECO:0000256" key="1">
    <source>
        <dbReference type="SAM" id="MobiDB-lite"/>
    </source>
</evidence>
<feature type="region of interest" description="Disordered" evidence="1">
    <location>
        <begin position="338"/>
        <end position="395"/>
    </location>
</feature>
<dbReference type="PANTHER" id="PTHR43920:SF5">
    <property type="entry name" value="CHLORIDE INTRACELLULAR CHANNEL CLIC"/>
    <property type="match status" value="1"/>
</dbReference>
<proteinExistence type="predicted"/>
<dbReference type="GO" id="GO:0005254">
    <property type="term" value="F:chloride channel activity"/>
    <property type="evidence" value="ECO:0007669"/>
    <property type="project" value="TreeGrafter"/>
</dbReference>
<dbReference type="GO" id="GO:0005737">
    <property type="term" value="C:cytoplasm"/>
    <property type="evidence" value="ECO:0007669"/>
    <property type="project" value="TreeGrafter"/>
</dbReference>
<dbReference type="GeneID" id="20325651"/>
<dbReference type="Gene3D" id="1.20.1050.10">
    <property type="match status" value="1"/>
</dbReference>
<name>A0A074YYG5_OPIVI</name>
<evidence type="ECO:0008006" key="4">
    <source>
        <dbReference type="Google" id="ProtNLM"/>
    </source>
</evidence>
<evidence type="ECO:0000313" key="3">
    <source>
        <dbReference type="Proteomes" id="UP000054324"/>
    </source>
</evidence>
<dbReference type="Proteomes" id="UP000054324">
    <property type="component" value="Unassembled WGS sequence"/>
</dbReference>
<feature type="compositionally biased region" description="Polar residues" evidence="1">
    <location>
        <begin position="374"/>
        <end position="387"/>
    </location>
</feature>
<feature type="compositionally biased region" description="Basic and acidic residues" evidence="1">
    <location>
        <begin position="363"/>
        <end position="373"/>
    </location>
</feature>
<dbReference type="AlphaFoldDB" id="A0A074YYG5"/>
<dbReference type="GO" id="GO:0016324">
    <property type="term" value="C:apical plasma membrane"/>
    <property type="evidence" value="ECO:0007669"/>
    <property type="project" value="TreeGrafter"/>
</dbReference>
<dbReference type="KEGG" id="ovi:T265_11483"/>
<gene>
    <name evidence="2" type="ORF">T265_11483</name>
</gene>
<reference evidence="2 3" key="1">
    <citation type="submission" date="2013-11" db="EMBL/GenBank/DDBJ databases">
        <title>Opisthorchis viverrini - life in the bile duct.</title>
        <authorList>
            <person name="Young N.D."/>
            <person name="Nagarajan N."/>
            <person name="Lin S.J."/>
            <person name="Korhonen P.K."/>
            <person name="Jex A.R."/>
            <person name="Hall R.S."/>
            <person name="Safavi-Hemami H."/>
            <person name="Kaewkong W."/>
            <person name="Bertrand D."/>
            <person name="Gao S."/>
            <person name="Seet Q."/>
            <person name="Wongkham S."/>
            <person name="Teh B.T."/>
            <person name="Wongkham C."/>
            <person name="Intapan P.M."/>
            <person name="Maleewong W."/>
            <person name="Yang X."/>
            <person name="Hu M."/>
            <person name="Wang Z."/>
            <person name="Hofmann A."/>
            <person name="Sternberg P.W."/>
            <person name="Tan P."/>
            <person name="Wang J."/>
            <person name="Gasser R.B."/>
        </authorList>
    </citation>
    <scope>NUCLEOTIDE SEQUENCE [LARGE SCALE GENOMIC DNA]</scope>
</reference>